<dbReference type="Gene3D" id="3.20.20.80">
    <property type="entry name" value="Glycosidases"/>
    <property type="match status" value="1"/>
</dbReference>
<sequence>MEKKKNLFYVKGEPFIALAGEAHNSSSSTAYFMESVWEKAQEQGMNTLLLPVTWELVEPVEGTFDFATQDAIIAQARERGMHIIFLWFGSWKNAQCMYAPNWVKTDLERFPRAQVEKGQNKCQLKDFYGMPYTTLSYLGEETNKADARAFAEFMKHLKEIDEAEQTVIAVQVENETGMQGAGREHSDLADELFAGEVPADFAAYMRSHTDEMAEDVKAAVEQGRDGKTWEEVFGDVAEEIFSAYHVASYVNRVAEAGKAVYDLPMTANCWLDKGEKPGKYPSGGPVARVMEVWKFAAPAIDIIAPDIYVQNFCEICDAYTKMGNPLFIPETATHSHVGPRLVYTVGHHHAICFAPFGFEDMGQEFSGTQSYLFGVDTSDPLLQTPQDVEEYRWYNQTIASMTPMLADAYGTNRLQAVITEVPDKNMMMFGSYGFMVLFDLPLISRKDGVCLALQESEDTFYLIANACMLAPISTNPEKPNVDLLAVEEGYFEDGKWVMTRRLNGDETASMNFGEPTLLKIKLFSYK</sequence>
<dbReference type="Gene3D" id="2.60.220.20">
    <property type="entry name" value="putative beta-Galactosidase from caulobacter crescentus"/>
    <property type="match status" value="1"/>
</dbReference>
<evidence type="ECO:0000313" key="3">
    <source>
        <dbReference type="EMBL" id="HIR71463.1"/>
    </source>
</evidence>
<evidence type="ECO:0000259" key="2">
    <source>
        <dbReference type="Pfam" id="PF18120"/>
    </source>
</evidence>
<dbReference type="InterPro" id="IPR031330">
    <property type="entry name" value="Gly_Hdrlase_35_cat"/>
</dbReference>
<evidence type="ECO:0000259" key="1">
    <source>
        <dbReference type="Pfam" id="PF01301"/>
    </source>
</evidence>
<dbReference type="EMBL" id="DVHM01000154">
    <property type="protein sequence ID" value="HIR71463.1"/>
    <property type="molecule type" value="Genomic_DNA"/>
</dbReference>
<dbReference type="InterPro" id="IPR017853">
    <property type="entry name" value="GH"/>
</dbReference>
<comment type="caution">
    <text evidence="3">The sequence shown here is derived from an EMBL/GenBank/DDBJ whole genome shotgun (WGS) entry which is preliminary data.</text>
</comment>
<dbReference type="Pfam" id="PF18120">
    <property type="entry name" value="DUF5597"/>
    <property type="match status" value="1"/>
</dbReference>
<feature type="domain" description="Glycoside hydrolase 35 catalytic" evidence="1">
    <location>
        <begin position="8"/>
        <end position="84"/>
    </location>
</feature>
<dbReference type="SUPFAM" id="SSF51445">
    <property type="entry name" value="(Trans)glycosidases"/>
    <property type="match status" value="1"/>
</dbReference>
<dbReference type="InterPro" id="IPR040719">
    <property type="entry name" value="DUF5597"/>
</dbReference>
<accession>A0A9D1JBK6</accession>
<reference evidence="3" key="2">
    <citation type="journal article" date="2021" name="PeerJ">
        <title>Extensive microbial diversity within the chicken gut microbiome revealed by metagenomics and culture.</title>
        <authorList>
            <person name="Gilroy R."/>
            <person name="Ravi A."/>
            <person name="Getino M."/>
            <person name="Pursley I."/>
            <person name="Horton D.L."/>
            <person name="Alikhan N.F."/>
            <person name="Baker D."/>
            <person name="Gharbi K."/>
            <person name="Hall N."/>
            <person name="Watson M."/>
            <person name="Adriaenssens E.M."/>
            <person name="Foster-Nyarko E."/>
            <person name="Jarju S."/>
            <person name="Secka A."/>
            <person name="Antonio M."/>
            <person name="Oren A."/>
            <person name="Chaudhuri R.R."/>
            <person name="La Ragione R."/>
            <person name="Hildebrand F."/>
            <person name="Pallen M.J."/>
        </authorList>
    </citation>
    <scope>NUCLEOTIDE SEQUENCE</scope>
    <source>
        <strain evidence="3">ChiSjej5B23-6657</strain>
    </source>
</reference>
<dbReference type="Proteomes" id="UP000823912">
    <property type="component" value="Unassembled WGS sequence"/>
</dbReference>
<organism evidence="3 4">
    <name type="scientific">Candidatus Pullilachnospira gallistercoris</name>
    <dbReference type="NCBI Taxonomy" id="2840911"/>
    <lineage>
        <taxon>Bacteria</taxon>
        <taxon>Bacillati</taxon>
        <taxon>Bacillota</taxon>
        <taxon>Clostridia</taxon>
        <taxon>Lachnospirales</taxon>
        <taxon>Lachnospiraceae</taxon>
        <taxon>Lachnospiraceae incertae sedis</taxon>
        <taxon>Candidatus Pullilachnospira</taxon>
    </lineage>
</organism>
<dbReference type="AlphaFoldDB" id="A0A9D1JBK6"/>
<dbReference type="Pfam" id="PF01301">
    <property type="entry name" value="Glyco_hydro_35"/>
    <property type="match status" value="1"/>
</dbReference>
<reference evidence="3" key="1">
    <citation type="submission" date="2020-10" db="EMBL/GenBank/DDBJ databases">
        <authorList>
            <person name="Gilroy R."/>
        </authorList>
    </citation>
    <scope>NUCLEOTIDE SEQUENCE</scope>
    <source>
        <strain evidence="3">ChiSjej5B23-6657</strain>
    </source>
</reference>
<gene>
    <name evidence="3" type="ORF">IAA55_09295</name>
</gene>
<proteinExistence type="predicted"/>
<evidence type="ECO:0000313" key="4">
    <source>
        <dbReference type="Proteomes" id="UP000823912"/>
    </source>
</evidence>
<feature type="domain" description="DUF5597" evidence="2">
    <location>
        <begin position="398"/>
        <end position="509"/>
    </location>
</feature>
<name>A0A9D1JBK6_9FIRM</name>
<protein>
    <submittedName>
        <fullName evidence="3">DUF5597 domain-containing protein</fullName>
    </submittedName>
</protein>